<evidence type="ECO:0008006" key="3">
    <source>
        <dbReference type="Google" id="ProtNLM"/>
    </source>
</evidence>
<evidence type="ECO:0000313" key="2">
    <source>
        <dbReference type="Proteomes" id="UP000244755"/>
    </source>
</evidence>
<evidence type="ECO:0000313" key="1">
    <source>
        <dbReference type="EMBL" id="AWB23122.1"/>
    </source>
</evidence>
<gene>
    <name evidence="1" type="ORF">DA075_21290</name>
</gene>
<dbReference type="AlphaFoldDB" id="A0A2R4WNK1"/>
<reference evidence="1 2" key="1">
    <citation type="submission" date="2018-04" db="EMBL/GenBank/DDBJ databases">
        <title>Methylobacterium sp. PR1016A genome.</title>
        <authorList>
            <person name="Park W."/>
        </authorList>
    </citation>
    <scope>NUCLEOTIDE SEQUENCE [LARGE SCALE GENOMIC DNA]</scope>
    <source>
        <strain evidence="1 2">PR1016A</strain>
    </source>
</reference>
<accession>A0A2R4WNK1</accession>
<dbReference type="KEGG" id="mee:DA075_21290"/>
<dbReference type="Proteomes" id="UP000244755">
    <property type="component" value="Chromosome 1"/>
</dbReference>
<name>A0A2R4WNK1_9HYPH</name>
<keyword evidence="2" id="KW-1185">Reference proteome</keyword>
<proteinExistence type="predicted"/>
<protein>
    <recommendedName>
        <fullName evidence="3">DUF4276 domain-containing protein</fullName>
    </recommendedName>
</protein>
<sequence length="195" mass="21434">MVLVEEPSIRIVIEAICGKLGASDLVRILEHEGKSDLERSIARKINGWRSPVLPYFIVSRDLDASERQALRTRLLALVPPHALGRTKVRVIVPELESWYLGDPAALVAAGVITPAAAQRITAQAKFRDLCTLTGAKAEFRKIVGQPIGQIRTAHLLGAHLDLERNNCRNFHAFVEALRWAIHGVTAELGRVEEGG</sequence>
<dbReference type="EMBL" id="CP028843">
    <property type="protein sequence ID" value="AWB23122.1"/>
    <property type="molecule type" value="Genomic_DNA"/>
</dbReference>
<organism evidence="1 2">
    <name type="scientific">Methylobacterium currus</name>
    <dbReference type="NCBI Taxonomy" id="2051553"/>
    <lineage>
        <taxon>Bacteria</taxon>
        <taxon>Pseudomonadati</taxon>
        <taxon>Pseudomonadota</taxon>
        <taxon>Alphaproteobacteria</taxon>
        <taxon>Hyphomicrobiales</taxon>
        <taxon>Methylobacteriaceae</taxon>
        <taxon>Methylobacterium</taxon>
    </lineage>
</organism>